<dbReference type="SMART" id="SM00631">
    <property type="entry name" value="Zn_pept"/>
    <property type="match status" value="1"/>
</dbReference>
<keyword evidence="9" id="KW-1185">Reference proteome</keyword>
<feature type="region of interest" description="Disordered" evidence="4">
    <location>
        <begin position="310"/>
        <end position="332"/>
    </location>
</feature>
<feature type="chain" id="PRO_5038973359" description="F5/8 type C domain-containing protein" evidence="5">
    <location>
        <begin position="23"/>
        <end position="1290"/>
    </location>
</feature>
<comment type="caution">
    <text evidence="8">The sequence shown here is derived from an EMBL/GenBank/DDBJ whole genome shotgun (WGS) entry which is preliminary data.</text>
</comment>
<feature type="region of interest" description="Disordered" evidence="4">
    <location>
        <begin position="781"/>
        <end position="834"/>
    </location>
</feature>
<feature type="compositionally biased region" description="Gly residues" evidence="4">
    <location>
        <begin position="39"/>
        <end position="48"/>
    </location>
</feature>
<dbReference type="FunFam" id="2.60.40.1120:FF:000007">
    <property type="entry name" value="Carboxypeptidase X, M14 family member 2"/>
    <property type="match status" value="1"/>
</dbReference>
<dbReference type="GO" id="GO:0004181">
    <property type="term" value="F:metallocarboxypeptidase activity"/>
    <property type="evidence" value="ECO:0007669"/>
    <property type="project" value="InterPro"/>
</dbReference>
<dbReference type="GO" id="GO:0008270">
    <property type="term" value="F:zinc ion binding"/>
    <property type="evidence" value="ECO:0007669"/>
    <property type="project" value="InterPro"/>
</dbReference>
<feature type="region of interest" description="Disordered" evidence="4">
    <location>
        <begin position="1194"/>
        <end position="1290"/>
    </location>
</feature>
<dbReference type="InterPro" id="IPR057246">
    <property type="entry name" value="CARBOXYPEPT_ZN_1"/>
</dbReference>
<evidence type="ECO:0000259" key="7">
    <source>
        <dbReference type="PROSITE" id="PS52035"/>
    </source>
</evidence>
<dbReference type="CDD" id="cd00057">
    <property type="entry name" value="FA58C"/>
    <property type="match status" value="1"/>
</dbReference>
<dbReference type="CDD" id="cd11308">
    <property type="entry name" value="Peptidase_M14NE-CP-C_like"/>
    <property type="match status" value="1"/>
</dbReference>
<evidence type="ECO:0008006" key="10">
    <source>
        <dbReference type="Google" id="ProtNLM"/>
    </source>
</evidence>
<dbReference type="InterPro" id="IPR000834">
    <property type="entry name" value="Peptidase_M14"/>
</dbReference>
<feature type="compositionally biased region" description="Polar residues" evidence="4">
    <location>
        <begin position="51"/>
        <end position="70"/>
    </location>
</feature>
<dbReference type="GO" id="GO:0001227">
    <property type="term" value="F:DNA-binding transcription repressor activity, RNA polymerase II-specific"/>
    <property type="evidence" value="ECO:0007669"/>
    <property type="project" value="TreeGrafter"/>
</dbReference>
<feature type="compositionally biased region" description="Low complexity" evidence="4">
    <location>
        <begin position="1201"/>
        <end position="1217"/>
    </location>
</feature>
<dbReference type="EMBL" id="JAFIRN010000010">
    <property type="protein sequence ID" value="KAG5840501.1"/>
    <property type="molecule type" value="Genomic_DNA"/>
</dbReference>
<accession>A0A9D3M264</accession>
<gene>
    <name evidence="8" type="ORF">ANANG_G00189480</name>
</gene>
<dbReference type="FunFam" id="2.60.120.260:FF:000068">
    <property type="entry name" value="Adipocyte enhancer-binding protein 1"/>
    <property type="match status" value="1"/>
</dbReference>
<dbReference type="GO" id="GO:0006518">
    <property type="term" value="P:peptide metabolic process"/>
    <property type="evidence" value="ECO:0007669"/>
    <property type="project" value="TreeGrafter"/>
</dbReference>
<dbReference type="Gene3D" id="2.60.120.260">
    <property type="entry name" value="Galactose-binding domain-like"/>
    <property type="match status" value="1"/>
</dbReference>
<dbReference type="PANTHER" id="PTHR11532">
    <property type="entry name" value="PROTEASE M14 CARBOXYPEPTIDASE"/>
    <property type="match status" value="1"/>
</dbReference>
<dbReference type="SUPFAM" id="SSF49464">
    <property type="entry name" value="Carboxypeptidase regulatory domain-like"/>
    <property type="match status" value="1"/>
</dbReference>
<name>A0A9D3M264_ANGAN</name>
<feature type="region of interest" description="Disordered" evidence="4">
    <location>
        <begin position="37"/>
        <end position="250"/>
    </location>
</feature>
<dbReference type="GO" id="GO:0005615">
    <property type="term" value="C:extracellular space"/>
    <property type="evidence" value="ECO:0007669"/>
    <property type="project" value="TreeGrafter"/>
</dbReference>
<dbReference type="Pfam" id="PF00246">
    <property type="entry name" value="Peptidase_M14"/>
    <property type="match status" value="2"/>
</dbReference>
<dbReference type="PANTHER" id="PTHR11532:SF48">
    <property type="entry name" value="ADIPOCYTE ENHANCER-BINDING PROTEIN 1"/>
    <property type="match status" value="1"/>
</dbReference>
<evidence type="ECO:0000313" key="9">
    <source>
        <dbReference type="Proteomes" id="UP001044222"/>
    </source>
</evidence>
<dbReference type="Pfam" id="PF00754">
    <property type="entry name" value="F5_F8_type_C"/>
    <property type="match status" value="1"/>
</dbReference>
<dbReference type="PROSITE" id="PS50022">
    <property type="entry name" value="FA58C_3"/>
    <property type="match status" value="1"/>
</dbReference>
<protein>
    <recommendedName>
        <fullName evidence="10">F5/8 type C domain-containing protein</fullName>
    </recommendedName>
</protein>
<sequence>MRWGVALLCATFLALCWVLAHSEDGDSRALLTSSRALGAGEGGTGGPCSDGKTSSGTSREMRRSSWTVPPQTRKRERSPNQRTRNLQRKHLQQGPERLLRRRPNQSMEEEERITTEMGWDRMFQTDPTDGPVVVPELTEKEDYSYPEPPDPDQLYPEPSYPDQPYPELTNTDQPYPGTPNPDQTYPEPPYPDEPYPDQPYPEPDDYDWKTEEPMTPDTTAETTVFKEDDGDDYWDPKYEGPDPFPFPDGKAVIPTEEDWSYHITAEPSPAPYEAPWYDDYDDYNTARKKEEEETDDFWKEFEEKEIQIKKEDERRERPPPVLAAPKKCPPLGLESHRVNGDQLIASSMLHYGFGPQRGRLNMQGTDDEDDSYGGAWCANSEEGNHWFEVDARRETEFTGVVTQGRDSKIHNDYVSTFYVAFSNDSREWTVLHDGFADWLFFGNADKSTPVVSYFMEPVVARYIRILPQSWNGSLCMRLEVMGCPLPDANSQQSQNEVTPVDYLDFKHHNLDDMIQLMKAINDECPNITRIYELGTSYKGLKIYAMEISDNAGEHETGEPEFRYTAGLHGNEALGRELLILLMQYLCKEYKDGNPRVRRLVDGVRIHLVPSLNPDAYELAYKAGSELGNWDLGHWTQEGYDIFQNFPNLNTALWEAEDKGLVPKVMPNHHVPIPENFLAENGSVAVETKAIISWMEQIPFVLGANLQGGEKVVTYPYDMDRTAKLKEEGEVRSRKKRQYQEGNDEAMWRSMYHHHEAEQDPRGYHHHLAELDPRGYRHYQAAQEQRGYHHHQEGEDSRGYHHHQEEQDQRGYQYHQEEQDQRGYQYHQEEQDPRGYQYHQEEQDPRGYQYHQEEQDQRGYHHHQEEQDQRGYHHHQEEQDQRGYHHHQEEQDQRGYHHYQVEEDPRGYHHNEEGEDSRGYHHNEEGEDSRGHHSHEARDDPKVSPDDSMFRWLAIAYASTHHTMSDTIRGACHTDDTARRHGIANRAQWKPVVGSMNDFSYLHTNCFELSIFLGCDKFPHESELPREWENNREALLVFMEQVHRGIRGVVKDQEGNPIANATISVEGVNHDVTTAAAGDYWRLLNPGEYRVTVRAEGYTPVTQLCVVGYDLGATPCSFTIAKSNWDRIQQILAMYGNKPIRLISNTRPGTGWDNRYPNSHVTGTTSVGGGNGELTSRQRRLRRLRLLRLRRLRQQRLRAGMTTTEPPTTTTTTTTLPPTTTPPPPPLHPPPPHPNCLKPLPHPNCPRPPPHPNCPRPPPPGTTPGSTRTPPPPPTDRATPSTRPRKITSTK</sequence>
<dbReference type="GO" id="GO:0000977">
    <property type="term" value="F:RNA polymerase II transcription regulatory region sequence-specific DNA binding"/>
    <property type="evidence" value="ECO:0007669"/>
    <property type="project" value="TreeGrafter"/>
</dbReference>
<evidence type="ECO:0000256" key="4">
    <source>
        <dbReference type="SAM" id="MobiDB-lite"/>
    </source>
</evidence>
<dbReference type="InterPro" id="IPR050753">
    <property type="entry name" value="Peptidase_M14_domain"/>
</dbReference>
<dbReference type="InterPro" id="IPR008969">
    <property type="entry name" value="CarboxyPept-like_regulatory"/>
</dbReference>
<dbReference type="SUPFAM" id="SSF49785">
    <property type="entry name" value="Galactose-binding domain-like"/>
    <property type="match status" value="1"/>
</dbReference>
<feature type="region of interest" description="Disordered" evidence="4">
    <location>
        <begin position="851"/>
        <end position="893"/>
    </location>
</feature>
<comment type="caution">
    <text evidence="3">Lacks conserved residue(s) required for the propagation of feature annotation.</text>
</comment>
<organism evidence="8 9">
    <name type="scientific">Anguilla anguilla</name>
    <name type="common">European freshwater eel</name>
    <name type="synonym">Muraena anguilla</name>
    <dbReference type="NCBI Taxonomy" id="7936"/>
    <lineage>
        <taxon>Eukaryota</taxon>
        <taxon>Metazoa</taxon>
        <taxon>Chordata</taxon>
        <taxon>Craniata</taxon>
        <taxon>Vertebrata</taxon>
        <taxon>Euteleostomi</taxon>
        <taxon>Actinopterygii</taxon>
        <taxon>Neopterygii</taxon>
        <taxon>Teleostei</taxon>
        <taxon>Anguilliformes</taxon>
        <taxon>Anguillidae</taxon>
        <taxon>Anguilla</taxon>
    </lineage>
</organism>
<evidence type="ECO:0000313" key="8">
    <source>
        <dbReference type="EMBL" id="KAG5840501.1"/>
    </source>
</evidence>
<evidence type="ECO:0000256" key="1">
    <source>
        <dbReference type="ARBA" id="ARBA00005988"/>
    </source>
</evidence>
<proteinExistence type="inferred from homology"/>
<dbReference type="SMART" id="SM00231">
    <property type="entry name" value="FA58C"/>
    <property type="match status" value="1"/>
</dbReference>
<dbReference type="PROSITE" id="PS00132">
    <property type="entry name" value="CARBOXYPEPT_ZN_1"/>
    <property type="match status" value="1"/>
</dbReference>
<dbReference type="InterPro" id="IPR000421">
    <property type="entry name" value="FA58C"/>
</dbReference>
<dbReference type="SUPFAM" id="SSF53187">
    <property type="entry name" value="Zn-dependent exopeptidases"/>
    <property type="match status" value="2"/>
</dbReference>
<dbReference type="InterPro" id="IPR008979">
    <property type="entry name" value="Galactose-bd-like_sf"/>
</dbReference>
<dbReference type="Proteomes" id="UP001044222">
    <property type="component" value="Chromosome 10"/>
</dbReference>
<evidence type="ECO:0000256" key="5">
    <source>
        <dbReference type="SAM" id="SignalP"/>
    </source>
</evidence>
<comment type="similarity">
    <text evidence="1 3">Belongs to the peptidase M14 family.</text>
</comment>
<evidence type="ECO:0000256" key="3">
    <source>
        <dbReference type="PROSITE-ProRule" id="PRU01379"/>
    </source>
</evidence>
<feature type="compositionally biased region" description="Basic and acidic residues" evidence="4">
    <location>
        <begin position="785"/>
        <end position="834"/>
    </location>
</feature>
<feature type="region of interest" description="Disordered" evidence="4">
    <location>
        <begin position="1148"/>
        <end position="1178"/>
    </location>
</feature>
<reference evidence="8" key="1">
    <citation type="submission" date="2021-01" db="EMBL/GenBank/DDBJ databases">
        <title>A chromosome-scale assembly of European eel, Anguilla anguilla.</title>
        <authorList>
            <person name="Henkel C."/>
            <person name="Jong-Raadsen S.A."/>
            <person name="Dufour S."/>
            <person name="Weltzien F.-A."/>
            <person name="Palstra A.P."/>
            <person name="Pelster B."/>
            <person name="Spaink H.P."/>
            <person name="Van Den Thillart G.E."/>
            <person name="Jansen H."/>
            <person name="Zahm M."/>
            <person name="Klopp C."/>
            <person name="Cedric C."/>
            <person name="Louis A."/>
            <person name="Berthelot C."/>
            <person name="Parey E."/>
            <person name="Roest Crollius H."/>
            <person name="Montfort J."/>
            <person name="Robinson-Rechavi M."/>
            <person name="Bucao C."/>
            <person name="Bouchez O."/>
            <person name="Gislard M."/>
            <person name="Lluch J."/>
            <person name="Milhes M."/>
            <person name="Lampietro C."/>
            <person name="Lopez Roques C."/>
            <person name="Donnadieu C."/>
            <person name="Braasch I."/>
            <person name="Desvignes T."/>
            <person name="Postlethwait J."/>
            <person name="Bobe J."/>
            <person name="Guiguen Y."/>
            <person name="Dirks R."/>
        </authorList>
    </citation>
    <scope>NUCLEOTIDE SEQUENCE</scope>
    <source>
        <strain evidence="8">Tag_6206</strain>
        <tissue evidence="8">Liver</tissue>
    </source>
</reference>
<dbReference type="GO" id="GO:0016485">
    <property type="term" value="P:protein processing"/>
    <property type="evidence" value="ECO:0007669"/>
    <property type="project" value="TreeGrafter"/>
</dbReference>
<dbReference type="Gene3D" id="3.40.630.10">
    <property type="entry name" value="Zn peptidases"/>
    <property type="match status" value="2"/>
</dbReference>
<feature type="domain" description="F5/8 type C" evidence="6">
    <location>
        <begin position="326"/>
        <end position="483"/>
    </location>
</feature>
<evidence type="ECO:0000256" key="2">
    <source>
        <dbReference type="ARBA" id="ARBA00023180"/>
    </source>
</evidence>
<keyword evidence="2" id="KW-0325">Glycoprotein</keyword>
<feature type="domain" description="Peptidase M14" evidence="7">
    <location>
        <begin position="506"/>
        <end position="1041"/>
    </location>
</feature>
<keyword evidence="5" id="KW-0732">Signal</keyword>
<dbReference type="PROSITE" id="PS01286">
    <property type="entry name" value="FA58C_2"/>
    <property type="match status" value="1"/>
</dbReference>
<feature type="signal peptide" evidence="5">
    <location>
        <begin position="1"/>
        <end position="22"/>
    </location>
</feature>
<evidence type="ECO:0000259" key="6">
    <source>
        <dbReference type="PROSITE" id="PS50022"/>
    </source>
</evidence>
<feature type="region of interest" description="Disordered" evidence="4">
    <location>
        <begin position="905"/>
        <end position="944"/>
    </location>
</feature>
<dbReference type="PROSITE" id="PS52035">
    <property type="entry name" value="PEPTIDASE_M14"/>
    <property type="match status" value="1"/>
</dbReference>
<dbReference type="PRINTS" id="PR00765">
    <property type="entry name" value="CRBOXYPTASEA"/>
</dbReference>
<feature type="compositionally biased region" description="Pro residues" evidence="4">
    <location>
        <begin position="186"/>
        <end position="201"/>
    </location>
</feature>
<dbReference type="Pfam" id="PF13620">
    <property type="entry name" value="CarboxypepD_reg"/>
    <property type="match status" value="1"/>
</dbReference>
<dbReference type="Gene3D" id="2.60.40.1120">
    <property type="entry name" value="Carboxypeptidase-like, regulatory domain"/>
    <property type="match status" value="1"/>
</dbReference>
<feature type="compositionally biased region" description="Pro residues" evidence="4">
    <location>
        <begin position="1218"/>
        <end position="1261"/>
    </location>
</feature>